<evidence type="ECO:0000313" key="4">
    <source>
        <dbReference type="EMBL" id="AJK48203.1"/>
    </source>
</evidence>
<reference evidence="5" key="1">
    <citation type="submission" date="2011-03" db="EMBL/GenBank/DDBJ databases">
        <authorList>
            <person name="Voget S."/>
            <person name="Streit W.R."/>
            <person name="Jaeger K.E."/>
            <person name="Daniel R."/>
        </authorList>
    </citation>
    <scope>NUCLEOTIDE SEQUENCE [LARGE SCALE GENOMIC DNA]</scope>
    <source>
        <strain evidence="5">PG1</strain>
    </source>
</reference>
<gene>
    <name evidence="4" type="ORF">BGL_2c01070</name>
</gene>
<dbReference type="PANTHER" id="PTHR34847">
    <property type="entry name" value="NODULATION PROTEIN U"/>
    <property type="match status" value="1"/>
</dbReference>
<sequence length="587" mass="64852">MNIVGISAHYHDAACCLLVDGKLVAAAEEERFTRLKHDPSIPRHALRHCLDAAGLDITDIDCVAYYENPHRKLERQLAMSLPHLHARPNLSFRRQVDPAIVMRDIREVLGFEGRVECFEHHRSHAASSYYYSGFDNAAVLTVDGVGEWNTMSFAQGRGSRLDLLGHVDFPHSIGLLYSTITAYLGFEVNEGEYKVMGLAPYGKPTLTEPMWQLIRHSEGGRFELDLQYFAFIGEDVMYSPALEALFGRPARQRGAALEGFHYDVARSLQLVLETLLLEKVRYLHTLVSSENLCMAGGVALNCVANGRIHREGPFRNLFVQPASNDSGCAFGAAALGHVLLTGEAPGLGELRHVYLGSANAGTDASRLLENSPARWRSFAGDEAALVDAVAERLAAGKVIGWVQGAMEFGPRALGARSILADPRVPDMRERINRAVKKREGFRPFAPSVLKAHASSHFDLDHASPFMLETCQTRSALDLPSITHVDGSARVQTVDEAVSPRYARLLEAFHRRTGCPLLLNTSFNLKDEPIVRTIEDALICFLRSAIDCLVVEDTLIDRDDVPEIWLKRFGDTAPLVSSGIAHNVYSFI</sequence>
<evidence type="ECO:0000259" key="2">
    <source>
        <dbReference type="Pfam" id="PF02543"/>
    </source>
</evidence>
<dbReference type="HOGENOM" id="CLU_014411_2_0_4"/>
<reference evidence="4 5" key="2">
    <citation type="journal article" date="2016" name="Appl. Microbiol. Biotechnol.">
        <title>Mutations improving production and secretion of extracellular lipase by Burkholderia glumae PG1.</title>
        <authorList>
            <person name="Knapp A."/>
            <person name="Voget S."/>
            <person name="Gao R."/>
            <person name="Zaburannyi N."/>
            <person name="Krysciak D."/>
            <person name="Breuer M."/>
            <person name="Hauer B."/>
            <person name="Streit W.R."/>
            <person name="Muller R."/>
            <person name="Daniel R."/>
            <person name="Jaeger K.E."/>
        </authorList>
    </citation>
    <scope>NUCLEOTIDE SEQUENCE [LARGE SCALE GENOMIC DNA]</scope>
    <source>
        <strain evidence="4 5">PG1</strain>
    </source>
</reference>
<dbReference type="Pfam" id="PF16861">
    <property type="entry name" value="Carbam_trans_C"/>
    <property type="match status" value="1"/>
</dbReference>
<proteinExistence type="inferred from homology"/>
<protein>
    <submittedName>
        <fullName evidence="4">Putative carbamoyltransferase, NodU family</fullName>
    </submittedName>
</protein>
<dbReference type="PANTHER" id="PTHR34847:SF1">
    <property type="entry name" value="NODULATION PROTEIN U"/>
    <property type="match status" value="1"/>
</dbReference>
<dbReference type="RefSeq" id="WP_042626886.1">
    <property type="nucleotide sequence ID" value="NZ_BSTO01000007.1"/>
</dbReference>
<dbReference type="KEGG" id="bgp:BGL_2c01070"/>
<dbReference type="Gene3D" id="3.30.420.40">
    <property type="match status" value="2"/>
</dbReference>
<dbReference type="Proteomes" id="UP000031838">
    <property type="component" value="Chromosome 2"/>
</dbReference>
<dbReference type="CDD" id="cd24098">
    <property type="entry name" value="ASKHA_NBD_TobZ_N"/>
    <property type="match status" value="1"/>
</dbReference>
<dbReference type="GO" id="GO:0016740">
    <property type="term" value="F:transferase activity"/>
    <property type="evidence" value="ECO:0007669"/>
    <property type="project" value="UniProtKB-KW"/>
</dbReference>
<dbReference type="KEGG" id="bpla:bpln_2g01080"/>
<feature type="domain" description="Carbamoyltransferase" evidence="2">
    <location>
        <begin position="3"/>
        <end position="333"/>
    </location>
</feature>
<dbReference type="Pfam" id="PF02543">
    <property type="entry name" value="Carbam_trans_N"/>
    <property type="match status" value="1"/>
</dbReference>
<dbReference type="EMBL" id="CP002581">
    <property type="protein sequence ID" value="AJK48203.1"/>
    <property type="molecule type" value="Genomic_DNA"/>
</dbReference>
<dbReference type="InterPro" id="IPR043129">
    <property type="entry name" value="ATPase_NBD"/>
</dbReference>
<keyword evidence="5" id="KW-1185">Reference proteome</keyword>
<dbReference type="AlphaFoldDB" id="A0A0B6RXS7"/>
<accession>A0A0B6RXS7</accession>
<evidence type="ECO:0000313" key="5">
    <source>
        <dbReference type="Proteomes" id="UP000031838"/>
    </source>
</evidence>
<evidence type="ECO:0000259" key="3">
    <source>
        <dbReference type="Pfam" id="PF16861"/>
    </source>
</evidence>
<dbReference type="SUPFAM" id="SSF53067">
    <property type="entry name" value="Actin-like ATPase domain"/>
    <property type="match status" value="1"/>
</dbReference>
<dbReference type="OrthoDB" id="9780777at2"/>
<evidence type="ECO:0000256" key="1">
    <source>
        <dbReference type="ARBA" id="ARBA00006129"/>
    </source>
</evidence>
<comment type="similarity">
    <text evidence="1">Belongs to the NodU/CmcH family.</text>
</comment>
<dbReference type="InterPro" id="IPR031730">
    <property type="entry name" value="Carbam_trans_C"/>
</dbReference>
<dbReference type="InterPro" id="IPR003696">
    <property type="entry name" value="Carbtransf_dom"/>
</dbReference>
<dbReference type="InterPro" id="IPR038152">
    <property type="entry name" value="Carbam_trans_C_sf"/>
</dbReference>
<feature type="domain" description="Carbamoyltransferase C-terminal" evidence="3">
    <location>
        <begin position="390"/>
        <end position="556"/>
    </location>
</feature>
<organism evidence="4 5">
    <name type="scientific">Burkholderia plantarii</name>
    <dbReference type="NCBI Taxonomy" id="41899"/>
    <lineage>
        <taxon>Bacteria</taxon>
        <taxon>Pseudomonadati</taxon>
        <taxon>Pseudomonadota</taxon>
        <taxon>Betaproteobacteria</taxon>
        <taxon>Burkholderiales</taxon>
        <taxon>Burkholderiaceae</taxon>
        <taxon>Burkholderia</taxon>
    </lineage>
</organism>
<dbReference type="Gene3D" id="3.90.870.20">
    <property type="entry name" value="Carbamoyltransferase, C-terminal domain"/>
    <property type="match status" value="1"/>
</dbReference>
<dbReference type="InterPro" id="IPR051338">
    <property type="entry name" value="NodU/CmcH_Carbamoyltrnsfr"/>
</dbReference>
<name>A0A0B6RXS7_BURPL</name>
<keyword evidence="4" id="KW-0808">Transferase</keyword>